<accession>A0AA88J222</accession>
<name>A0AA88J222_FICCA</name>
<gene>
    <name evidence="1" type="ORF">TIFTF001_028824</name>
</gene>
<sequence>MMIRSFLVSYRPATRAGLVHGLSWTGLAAPTTPWLRATCPSHISQSAAPAFHSIASEIAGRILTYSIDVRRELSLSKRSCTYLSRYVLRSAASPLGTAAGFLLLVEGHSQPKSTMVNHCWVNLALWAKPSNSGTIPGYGP</sequence>
<proteinExistence type="predicted"/>
<evidence type="ECO:0000313" key="2">
    <source>
        <dbReference type="Proteomes" id="UP001187192"/>
    </source>
</evidence>
<dbReference type="AlphaFoldDB" id="A0AA88J222"/>
<evidence type="ECO:0000313" key="1">
    <source>
        <dbReference type="EMBL" id="GMN59737.1"/>
    </source>
</evidence>
<protein>
    <submittedName>
        <fullName evidence="1">Uncharacterized protein</fullName>
    </submittedName>
</protein>
<dbReference type="Proteomes" id="UP001187192">
    <property type="component" value="Unassembled WGS sequence"/>
</dbReference>
<organism evidence="1 2">
    <name type="scientific">Ficus carica</name>
    <name type="common">Common fig</name>
    <dbReference type="NCBI Taxonomy" id="3494"/>
    <lineage>
        <taxon>Eukaryota</taxon>
        <taxon>Viridiplantae</taxon>
        <taxon>Streptophyta</taxon>
        <taxon>Embryophyta</taxon>
        <taxon>Tracheophyta</taxon>
        <taxon>Spermatophyta</taxon>
        <taxon>Magnoliopsida</taxon>
        <taxon>eudicotyledons</taxon>
        <taxon>Gunneridae</taxon>
        <taxon>Pentapetalae</taxon>
        <taxon>rosids</taxon>
        <taxon>fabids</taxon>
        <taxon>Rosales</taxon>
        <taxon>Moraceae</taxon>
        <taxon>Ficeae</taxon>
        <taxon>Ficus</taxon>
    </lineage>
</organism>
<keyword evidence="2" id="KW-1185">Reference proteome</keyword>
<reference evidence="1" key="1">
    <citation type="submission" date="2023-07" db="EMBL/GenBank/DDBJ databases">
        <title>draft genome sequence of fig (Ficus carica).</title>
        <authorList>
            <person name="Takahashi T."/>
            <person name="Nishimura K."/>
        </authorList>
    </citation>
    <scope>NUCLEOTIDE SEQUENCE</scope>
</reference>
<comment type="caution">
    <text evidence="1">The sequence shown here is derived from an EMBL/GenBank/DDBJ whole genome shotgun (WGS) entry which is preliminary data.</text>
</comment>
<dbReference type="EMBL" id="BTGU01000090">
    <property type="protein sequence ID" value="GMN59737.1"/>
    <property type="molecule type" value="Genomic_DNA"/>
</dbReference>